<keyword evidence="2" id="KW-1185">Reference proteome</keyword>
<protein>
    <submittedName>
        <fullName evidence="1">Uncharacterized protein</fullName>
    </submittedName>
</protein>
<dbReference type="EMBL" id="VHSG01000026">
    <property type="protein sequence ID" value="TQV69916.1"/>
    <property type="molecule type" value="Genomic_DNA"/>
</dbReference>
<sequence>MAKQKRRNPYACDPIMRKGGVHEKTHKAKRNAAKRAIRQQVRERRGDAPVFYALFEVDRFTMAIL</sequence>
<dbReference type="Proteomes" id="UP000319732">
    <property type="component" value="Unassembled WGS sequence"/>
</dbReference>
<comment type="caution">
    <text evidence="1">The sequence shown here is derived from an EMBL/GenBank/DDBJ whole genome shotgun (WGS) entry which is preliminary data.</text>
</comment>
<evidence type="ECO:0000313" key="1">
    <source>
        <dbReference type="EMBL" id="TQV69916.1"/>
    </source>
</evidence>
<dbReference type="RefSeq" id="WP_142929194.1">
    <property type="nucleotide sequence ID" value="NZ_ML660104.1"/>
</dbReference>
<gene>
    <name evidence="1" type="ORF">FKG94_22450</name>
</gene>
<proteinExistence type="predicted"/>
<organism evidence="1 2">
    <name type="scientific">Exilibacterium tricleocarpae</name>
    <dbReference type="NCBI Taxonomy" id="2591008"/>
    <lineage>
        <taxon>Bacteria</taxon>
        <taxon>Pseudomonadati</taxon>
        <taxon>Pseudomonadota</taxon>
        <taxon>Gammaproteobacteria</taxon>
        <taxon>Cellvibrionales</taxon>
        <taxon>Cellvibrionaceae</taxon>
        <taxon>Exilibacterium</taxon>
    </lineage>
</organism>
<evidence type="ECO:0000313" key="2">
    <source>
        <dbReference type="Proteomes" id="UP000319732"/>
    </source>
</evidence>
<dbReference type="AlphaFoldDB" id="A0A545SY69"/>
<accession>A0A545SY69</accession>
<reference evidence="1 2" key="1">
    <citation type="submission" date="2019-06" db="EMBL/GenBank/DDBJ databases">
        <title>Whole genome sequence for Cellvibrionaceae sp. R142.</title>
        <authorList>
            <person name="Wang G."/>
        </authorList>
    </citation>
    <scope>NUCLEOTIDE SEQUENCE [LARGE SCALE GENOMIC DNA]</scope>
    <source>
        <strain evidence="1 2">R142</strain>
    </source>
</reference>
<name>A0A545SY69_9GAMM</name>